<sequence>MKINNIIHTFLITLTLFLVPVFAYGSCGTFSSGDLLKTCEIGIKSAEKGWTNLSPDDAYNSGFCLGYIKGFIHMELAYSVTLAIKSKANATDADMRKNALFCLPPSMLNKKYVQIFVDYMHKHPEEANKDACSSVLNAFSQDYPCK</sequence>
<dbReference type="RefSeq" id="WP_148338691.1">
    <property type="nucleotide sequence ID" value="NZ_LR699119.1"/>
</dbReference>
<evidence type="ECO:0000313" key="2">
    <source>
        <dbReference type="EMBL" id="VVC75405.1"/>
    </source>
</evidence>
<dbReference type="Gene3D" id="1.10.890.40">
    <property type="match status" value="1"/>
</dbReference>
<name>A0A5E4PFK8_9COXI</name>
<dbReference type="InterPro" id="IPR041238">
    <property type="entry name" value="Rap1a"/>
</dbReference>
<dbReference type="EMBL" id="LR699119">
    <property type="protein sequence ID" value="VVC75405.1"/>
    <property type="molecule type" value="Genomic_DNA"/>
</dbReference>
<organism evidence="2 3">
    <name type="scientific">Aquicella siphonis</name>
    <dbReference type="NCBI Taxonomy" id="254247"/>
    <lineage>
        <taxon>Bacteria</taxon>
        <taxon>Pseudomonadati</taxon>
        <taxon>Pseudomonadota</taxon>
        <taxon>Gammaproteobacteria</taxon>
        <taxon>Legionellales</taxon>
        <taxon>Coxiellaceae</taxon>
        <taxon>Aquicella</taxon>
    </lineage>
</organism>
<dbReference type="AlphaFoldDB" id="A0A5E4PFK8"/>
<accession>A0A5E4PFK8</accession>
<evidence type="ECO:0000313" key="3">
    <source>
        <dbReference type="Proteomes" id="UP000324194"/>
    </source>
</evidence>
<dbReference type="Proteomes" id="UP000324194">
    <property type="component" value="Chromosome 1"/>
</dbReference>
<keyword evidence="3" id="KW-1185">Reference proteome</keyword>
<dbReference type="Pfam" id="PF18602">
    <property type="entry name" value="Rap1a"/>
    <property type="match status" value="1"/>
</dbReference>
<dbReference type="OrthoDB" id="5769047at2"/>
<evidence type="ECO:0000259" key="1">
    <source>
        <dbReference type="Pfam" id="PF18602"/>
    </source>
</evidence>
<gene>
    <name evidence="2" type="ORF">AQUSIP_06950</name>
</gene>
<reference evidence="2 3" key="1">
    <citation type="submission" date="2019-08" db="EMBL/GenBank/DDBJ databases">
        <authorList>
            <person name="Guy L."/>
        </authorList>
    </citation>
    <scope>NUCLEOTIDE SEQUENCE [LARGE SCALE GENOMIC DNA]</scope>
    <source>
        <strain evidence="2 3">SGT-108</strain>
    </source>
</reference>
<proteinExistence type="predicted"/>
<protein>
    <recommendedName>
        <fullName evidence="1">Rap1a immunity protein domain-containing protein</fullName>
    </recommendedName>
</protein>
<feature type="domain" description="Rap1a immunity protein" evidence="1">
    <location>
        <begin position="32"/>
        <end position="145"/>
    </location>
</feature>
<dbReference type="KEGG" id="asip:AQUSIP_06950"/>